<comment type="caution">
    <text evidence="2">The sequence shown here is derived from an EMBL/GenBank/DDBJ whole genome shotgun (WGS) entry which is preliminary data.</text>
</comment>
<dbReference type="RefSeq" id="WP_234865429.1">
    <property type="nucleotide sequence ID" value="NZ_JAKEVY010000002.1"/>
</dbReference>
<name>A0ABS9BHN3_9BACT</name>
<dbReference type="PROSITE" id="PS51257">
    <property type="entry name" value="PROKAR_LIPOPROTEIN"/>
    <property type="match status" value="1"/>
</dbReference>
<reference evidence="2 3" key="1">
    <citation type="submission" date="2022-01" db="EMBL/GenBank/DDBJ databases">
        <title>Flavihumibacter sp. nov., isolated from sediment of a river.</title>
        <authorList>
            <person name="Liu H."/>
        </authorList>
    </citation>
    <scope>NUCLEOTIDE SEQUENCE [LARGE SCALE GENOMIC DNA]</scope>
    <source>
        <strain evidence="2 3">RY-1</strain>
    </source>
</reference>
<evidence type="ECO:0000256" key="1">
    <source>
        <dbReference type="SAM" id="SignalP"/>
    </source>
</evidence>
<evidence type="ECO:0000313" key="3">
    <source>
        <dbReference type="Proteomes" id="UP001200145"/>
    </source>
</evidence>
<accession>A0ABS9BHN3</accession>
<dbReference type="EMBL" id="JAKEVY010000002">
    <property type="protein sequence ID" value="MCF1714607.1"/>
    <property type="molecule type" value="Genomic_DNA"/>
</dbReference>
<dbReference type="Gene3D" id="3.10.450.50">
    <property type="match status" value="1"/>
</dbReference>
<evidence type="ECO:0008006" key="4">
    <source>
        <dbReference type="Google" id="ProtNLM"/>
    </source>
</evidence>
<organism evidence="2 3">
    <name type="scientific">Flavihumibacter fluminis</name>
    <dbReference type="NCBI Taxonomy" id="2909236"/>
    <lineage>
        <taxon>Bacteria</taxon>
        <taxon>Pseudomonadati</taxon>
        <taxon>Bacteroidota</taxon>
        <taxon>Chitinophagia</taxon>
        <taxon>Chitinophagales</taxon>
        <taxon>Chitinophagaceae</taxon>
        <taxon>Flavihumibacter</taxon>
    </lineage>
</organism>
<evidence type="ECO:0000313" key="2">
    <source>
        <dbReference type="EMBL" id="MCF1714607.1"/>
    </source>
</evidence>
<dbReference type="Proteomes" id="UP001200145">
    <property type="component" value="Unassembled WGS sequence"/>
</dbReference>
<feature type="chain" id="PRO_5046427162" description="SnoaL-like protein" evidence="1">
    <location>
        <begin position="22"/>
        <end position="194"/>
    </location>
</feature>
<gene>
    <name evidence="2" type="ORF">L0U88_08220</name>
</gene>
<keyword evidence="3" id="KW-1185">Reference proteome</keyword>
<sequence length="194" mass="21682">MIQKLLLLSCCVLFIACSSNAPVEQVTPAADSTELVIMPELPASVVLKNWEAGDPQLAGTIANLYQAWDSDIPTDMASYLADSTVFDWPNGVRVSTNKETVEAELRKWRNAYSSTTNTPFSLISLHNKDRNQDWVIAWVWNKWETKDGKKDSMLVCDNWLLKNGKVVYLNSSENRTSKSLSGLLNTALPAQEQK</sequence>
<keyword evidence="1" id="KW-0732">Signal</keyword>
<protein>
    <recommendedName>
        <fullName evidence="4">SnoaL-like protein</fullName>
    </recommendedName>
</protein>
<dbReference type="SUPFAM" id="SSF54427">
    <property type="entry name" value="NTF2-like"/>
    <property type="match status" value="1"/>
</dbReference>
<feature type="signal peptide" evidence="1">
    <location>
        <begin position="1"/>
        <end position="21"/>
    </location>
</feature>
<dbReference type="InterPro" id="IPR032710">
    <property type="entry name" value="NTF2-like_dom_sf"/>
</dbReference>
<proteinExistence type="predicted"/>